<dbReference type="InterPro" id="IPR007627">
    <property type="entry name" value="RNA_pol_sigma70_r2"/>
</dbReference>
<feature type="domain" description="RNA polymerase sigma-70 region 2" evidence="7">
    <location>
        <begin position="66"/>
        <end position="126"/>
    </location>
</feature>
<dbReference type="RefSeq" id="WP_229721705.1">
    <property type="nucleotide sequence ID" value="NZ_BMCK01000006.1"/>
</dbReference>
<organism evidence="9 10">
    <name type="scientific">Nocardioides daphniae</name>
    <dbReference type="NCBI Taxonomy" id="402297"/>
    <lineage>
        <taxon>Bacteria</taxon>
        <taxon>Bacillati</taxon>
        <taxon>Actinomycetota</taxon>
        <taxon>Actinomycetes</taxon>
        <taxon>Propionibacteriales</taxon>
        <taxon>Nocardioidaceae</taxon>
        <taxon>Nocardioides</taxon>
    </lineage>
</organism>
<gene>
    <name evidence="9" type="ORF">GCM10007231_33340</name>
</gene>
<dbReference type="InterPro" id="IPR014284">
    <property type="entry name" value="RNA_pol_sigma-70_dom"/>
</dbReference>
<dbReference type="PRINTS" id="PR00046">
    <property type="entry name" value="SIGMA70FCT"/>
</dbReference>
<evidence type="ECO:0000256" key="5">
    <source>
        <dbReference type="SAM" id="MobiDB-lite"/>
    </source>
</evidence>
<dbReference type="PANTHER" id="PTHR30385:SF4">
    <property type="entry name" value="RNA POLYMERASE SIGMA-E FACTOR"/>
    <property type="match status" value="1"/>
</dbReference>
<dbReference type="Gene3D" id="1.20.120.1810">
    <property type="match status" value="1"/>
</dbReference>
<evidence type="ECO:0000256" key="1">
    <source>
        <dbReference type="ARBA" id="ARBA00023015"/>
    </source>
</evidence>
<dbReference type="PANTHER" id="PTHR30385">
    <property type="entry name" value="SIGMA FACTOR F FLAGELLAR"/>
    <property type="match status" value="1"/>
</dbReference>
<dbReference type="Pfam" id="PF04539">
    <property type="entry name" value="Sigma70_r3"/>
    <property type="match status" value="1"/>
</dbReference>
<dbReference type="InterPro" id="IPR000943">
    <property type="entry name" value="RNA_pol_sigma70"/>
</dbReference>
<name>A0ABQ1QKH2_9ACTN</name>
<accession>A0ABQ1QKH2</accession>
<evidence type="ECO:0008006" key="11">
    <source>
        <dbReference type="Google" id="ProtNLM"/>
    </source>
</evidence>
<proteinExistence type="predicted"/>
<dbReference type="InterPro" id="IPR013325">
    <property type="entry name" value="RNA_pol_sigma_r2"/>
</dbReference>
<dbReference type="EMBL" id="BMCK01000006">
    <property type="protein sequence ID" value="GGD31120.1"/>
    <property type="molecule type" value="Genomic_DNA"/>
</dbReference>
<keyword evidence="1" id="KW-0805">Transcription regulation</keyword>
<dbReference type="NCBIfam" id="TIGR02937">
    <property type="entry name" value="sigma70-ECF"/>
    <property type="match status" value="1"/>
</dbReference>
<dbReference type="SUPFAM" id="SSF88946">
    <property type="entry name" value="Sigma2 domain of RNA polymerase sigma factors"/>
    <property type="match status" value="1"/>
</dbReference>
<comment type="caution">
    <text evidence="9">The sequence shown here is derived from an EMBL/GenBank/DDBJ whole genome shotgun (WGS) entry which is preliminary data.</text>
</comment>
<feature type="domain" description="RNA polymerase sigma-70 region 4" evidence="8">
    <location>
        <begin position="224"/>
        <end position="269"/>
    </location>
</feature>
<evidence type="ECO:0000259" key="7">
    <source>
        <dbReference type="Pfam" id="PF04542"/>
    </source>
</evidence>
<keyword evidence="3" id="KW-0238">DNA-binding</keyword>
<dbReference type="Pfam" id="PF04542">
    <property type="entry name" value="Sigma70_r2"/>
    <property type="match status" value="1"/>
</dbReference>
<dbReference type="InterPro" id="IPR013324">
    <property type="entry name" value="RNA_pol_sigma_r3/r4-like"/>
</dbReference>
<keyword evidence="2" id="KW-0731">Sigma factor</keyword>
<evidence type="ECO:0000256" key="3">
    <source>
        <dbReference type="ARBA" id="ARBA00023125"/>
    </source>
</evidence>
<sequence>MQHDPAFPSTQLDGVHPVPTTTSDPMPREARMDLVAELFTRAESTTGAERHDLLEEIVLLNQCVAESIAMRYAGRGIAPEDLRQVAYEALIKAVRRFDPSLDRDLLSYAVPTIRGEIRRHFRDHGWSVRPPRRIQEVQAQVTRATDELAKEHGRDATVDEVLDEVGISQKEYDQAVQAYGSFRAASLDQPRGADGSSTWADLVADDPHTDETEARLTLAPVVRNLPLRDRRILYLRFYEDMTQAEIGRELGVTQTQVSRLLTGIYDKVRAEVGDVS</sequence>
<feature type="domain" description="RNA polymerase sigma-70 region 3" evidence="6">
    <location>
        <begin position="140"/>
        <end position="210"/>
    </location>
</feature>
<dbReference type="SUPFAM" id="SSF88659">
    <property type="entry name" value="Sigma3 and sigma4 domains of RNA polymerase sigma factors"/>
    <property type="match status" value="2"/>
</dbReference>
<keyword evidence="4" id="KW-0804">Transcription</keyword>
<dbReference type="Proteomes" id="UP000630594">
    <property type="component" value="Unassembled WGS sequence"/>
</dbReference>
<reference evidence="10" key="1">
    <citation type="journal article" date="2019" name="Int. J. Syst. Evol. Microbiol.">
        <title>The Global Catalogue of Microorganisms (GCM) 10K type strain sequencing project: providing services to taxonomists for standard genome sequencing and annotation.</title>
        <authorList>
            <consortium name="The Broad Institute Genomics Platform"/>
            <consortium name="The Broad Institute Genome Sequencing Center for Infectious Disease"/>
            <person name="Wu L."/>
            <person name="Ma J."/>
        </authorList>
    </citation>
    <scope>NUCLEOTIDE SEQUENCE [LARGE SCALE GENOMIC DNA]</scope>
    <source>
        <strain evidence="10">CCM 7403</strain>
    </source>
</reference>
<evidence type="ECO:0000313" key="9">
    <source>
        <dbReference type="EMBL" id="GGD31120.1"/>
    </source>
</evidence>
<keyword evidence="10" id="KW-1185">Reference proteome</keyword>
<evidence type="ECO:0000256" key="4">
    <source>
        <dbReference type="ARBA" id="ARBA00023163"/>
    </source>
</evidence>
<dbReference type="CDD" id="cd06171">
    <property type="entry name" value="Sigma70_r4"/>
    <property type="match status" value="1"/>
</dbReference>
<protein>
    <recommendedName>
        <fullName evidence="11">Sigma-70 family RNA polymerase sigma factor</fullName>
    </recommendedName>
</protein>
<evidence type="ECO:0000259" key="6">
    <source>
        <dbReference type="Pfam" id="PF04539"/>
    </source>
</evidence>
<evidence type="ECO:0000256" key="2">
    <source>
        <dbReference type="ARBA" id="ARBA00023082"/>
    </source>
</evidence>
<dbReference type="InterPro" id="IPR007630">
    <property type="entry name" value="RNA_pol_sigma70_r4"/>
</dbReference>
<dbReference type="InterPro" id="IPR007624">
    <property type="entry name" value="RNA_pol_sigma70_r3"/>
</dbReference>
<feature type="region of interest" description="Disordered" evidence="5">
    <location>
        <begin position="1"/>
        <end position="27"/>
    </location>
</feature>
<evidence type="ECO:0000259" key="8">
    <source>
        <dbReference type="Pfam" id="PF04545"/>
    </source>
</evidence>
<evidence type="ECO:0000313" key="10">
    <source>
        <dbReference type="Proteomes" id="UP000630594"/>
    </source>
</evidence>
<dbReference type="Pfam" id="PF04545">
    <property type="entry name" value="Sigma70_r4"/>
    <property type="match status" value="1"/>
</dbReference>
<dbReference type="Gene3D" id="1.20.140.160">
    <property type="match status" value="1"/>
</dbReference>